<name>A0ACC7P0E7_9BACL</name>
<proteinExistence type="predicted"/>
<reference evidence="1" key="1">
    <citation type="submission" date="2024-12" db="EMBL/GenBank/DDBJ databases">
        <authorList>
            <person name="Wu N."/>
        </authorList>
    </citation>
    <scope>NUCLEOTIDE SEQUENCE</scope>
    <source>
        <strain evidence="1">P15</strain>
    </source>
</reference>
<dbReference type="EMBL" id="JBJURJ010000013">
    <property type="protein sequence ID" value="MFM9330501.1"/>
    <property type="molecule type" value="Genomic_DNA"/>
</dbReference>
<comment type="caution">
    <text evidence="1">The sequence shown here is derived from an EMBL/GenBank/DDBJ whole genome shotgun (WGS) entry which is preliminary data.</text>
</comment>
<organism evidence="1 2">
    <name type="scientific">Paenibacillus mesotrionivorans</name>
    <dbReference type="NCBI Taxonomy" id="3160968"/>
    <lineage>
        <taxon>Bacteria</taxon>
        <taxon>Bacillati</taxon>
        <taxon>Bacillota</taxon>
        <taxon>Bacilli</taxon>
        <taxon>Bacillales</taxon>
        <taxon>Paenibacillaceae</taxon>
        <taxon>Paenibacillus</taxon>
    </lineage>
</organism>
<accession>A0ACC7P0E7</accession>
<sequence length="191" mass="22061">MEDKKTLIYKSAKELFSANGFKDTAISDIAKKAGMAVGTFYNYYSSKEKLFMEIYLEENEKLKRSCLQSLDLSRPPVDVVREMLVKNGEGIAANPILREWYNKGVYQKLEKMYREENGQQAVDFLYDSFHELVVSWQAEGRMRQDINSKMIMMVFAAIINADIHKEEIGIGYFPQLTDLLTELVMDSLTRP</sequence>
<evidence type="ECO:0000313" key="2">
    <source>
        <dbReference type="Proteomes" id="UP001631969"/>
    </source>
</evidence>
<protein>
    <submittedName>
        <fullName evidence="1">TetR/AcrR family transcriptional regulator</fullName>
    </submittedName>
</protein>
<keyword evidence="2" id="KW-1185">Reference proteome</keyword>
<evidence type="ECO:0000313" key="1">
    <source>
        <dbReference type="EMBL" id="MFM9330501.1"/>
    </source>
</evidence>
<gene>
    <name evidence="1" type="ORF">ACI1P1_19550</name>
</gene>
<dbReference type="Proteomes" id="UP001631969">
    <property type="component" value="Unassembled WGS sequence"/>
</dbReference>